<evidence type="ECO:0000256" key="2">
    <source>
        <dbReference type="ARBA" id="ARBA00004994"/>
    </source>
</evidence>
<dbReference type="GO" id="GO:0050661">
    <property type="term" value="F:NADP binding"/>
    <property type="evidence" value="ECO:0007669"/>
    <property type="project" value="TreeGrafter"/>
</dbReference>
<dbReference type="InterPro" id="IPR013328">
    <property type="entry name" value="6PGD_dom2"/>
</dbReference>
<dbReference type="UniPathway" id="UPA00028">
    <property type="reaction ID" value="UER00004"/>
</dbReference>
<accession>A0A2N0Z9U5</accession>
<evidence type="ECO:0000256" key="8">
    <source>
        <dbReference type="ARBA" id="ARBA00023002"/>
    </source>
</evidence>
<dbReference type="EMBL" id="PISD01000074">
    <property type="protein sequence ID" value="PKG26285.1"/>
    <property type="molecule type" value="Genomic_DNA"/>
</dbReference>
<dbReference type="Gene3D" id="1.10.1040.10">
    <property type="entry name" value="N-(1-d-carboxylethyl)-l-norvaline Dehydrogenase, domain 2"/>
    <property type="match status" value="1"/>
</dbReference>
<protein>
    <recommendedName>
        <fullName evidence="5 11">2-dehydropantoate 2-reductase</fullName>
        <ecNumber evidence="4 11">1.1.1.169</ecNumber>
    </recommendedName>
    <alternativeName>
        <fullName evidence="9 11">Ketopantoate reductase</fullName>
    </alternativeName>
</protein>
<dbReference type="Pfam" id="PF08546">
    <property type="entry name" value="ApbA_C"/>
    <property type="match status" value="1"/>
</dbReference>
<dbReference type="PANTHER" id="PTHR43765">
    <property type="entry name" value="2-DEHYDROPANTOATE 2-REDUCTASE-RELATED"/>
    <property type="match status" value="1"/>
</dbReference>
<evidence type="ECO:0000256" key="10">
    <source>
        <dbReference type="ARBA" id="ARBA00048793"/>
    </source>
</evidence>
<keyword evidence="8 11" id="KW-0560">Oxidoreductase</keyword>
<dbReference type="EC" id="1.1.1.169" evidence="4 11"/>
<dbReference type="InterPro" id="IPR013752">
    <property type="entry name" value="KPA_reductase"/>
</dbReference>
<dbReference type="InterPro" id="IPR008927">
    <property type="entry name" value="6-PGluconate_DH-like_C_sf"/>
</dbReference>
<dbReference type="NCBIfam" id="TIGR00745">
    <property type="entry name" value="apbA_panE"/>
    <property type="match status" value="1"/>
</dbReference>
<evidence type="ECO:0000256" key="5">
    <source>
        <dbReference type="ARBA" id="ARBA00019465"/>
    </source>
</evidence>
<feature type="domain" description="Ketopantoate reductase C-terminal" evidence="13">
    <location>
        <begin position="178"/>
        <end position="303"/>
    </location>
</feature>
<evidence type="ECO:0000256" key="1">
    <source>
        <dbReference type="ARBA" id="ARBA00002919"/>
    </source>
</evidence>
<dbReference type="GO" id="GO:0015940">
    <property type="term" value="P:pantothenate biosynthetic process"/>
    <property type="evidence" value="ECO:0007669"/>
    <property type="project" value="UniProtKB-UniPathway"/>
</dbReference>
<evidence type="ECO:0000256" key="7">
    <source>
        <dbReference type="ARBA" id="ARBA00022857"/>
    </source>
</evidence>
<dbReference type="InterPro" id="IPR036291">
    <property type="entry name" value="NAD(P)-bd_dom_sf"/>
</dbReference>
<dbReference type="SUPFAM" id="SSF48179">
    <property type="entry name" value="6-phosphogluconate dehydrogenase C-terminal domain-like"/>
    <property type="match status" value="1"/>
</dbReference>
<dbReference type="GO" id="GO:0008677">
    <property type="term" value="F:2-dehydropantoate 2-reductase activity"/>
    <property type="evidence" value="ECO:0007669"/>
    <property type="project" value="UniProtKB-EC"/>
</dbReference>
<proteinExistence type="inferred from homology"/>
<dbReference type="RefSeq" id="WP_066193526.1">
    <property type="nucleotide sequence ID" value="NZ_JAMAUX010000001.1"/>
</dbReference>
<comment type="similarity">
    <text evidence="3 11">Belongs to the ketopantoate reductase family.</text>
</comment>
<dbReference type="AlphaFoldDB" id="A0A2N0Z9U5"/>
<dbReference type="GO" id="GO:0005737">
    <property type="term" value="C:cytoplasm"/>
    <property type="evidence" value="ECO:0007669"/>
    <property type="project" value="TreeGrafter"/>
</dbReference>
<keyword evidence="15" id="KW-1185">Reference proteome</keyword>
<feature type="domain" description="Ketopantoate reductase N-terminal" evidence="12">
    <location>
        <begin position="7"/>
        <end position="144"/>
    </location>
</feature>
<comment type="catalytic activity">
    <reaction evidence="10 11">
        <text>(R)-pantoate + NADP(+) = 2-dehydropantoate + NADPH + H(+)</text>
        <dbReference type="Rhea" id="RHEA:16233"/>
        <dbReference type="ChEBI" id="CHEBI:11561"/>
        <dbReference type="ChEBI" id="CHEBI:15378"/>
        <dbReference type="ChEBI" id="CHEBI:15980"/>
        <dbReference type="ChEBI" id="CHEBI:57783"/>
        <dbReference type="ChEBI" id="CHEBI:58349"/>
        <dbReference type="EC" id="1.1.1.169"/>
    </reaction>
</comment>
<sequence length="307" mass="34055">MGIQSVSIIGLGALGVLFGNQLSKTMPVSSLRIIADRLRITKYEREGVYSNGERCHFSYFAPEEKVVPADLLIFAVKYDGLAEAMVAARNHVGENTIIMSLLNGISSEEMIGRAFGQEKVLYTVAQGMDAVKVGNQLTYHHRGKLCFGDGEQGMISSKVRAVAELFEKTGVPFEIDTDMKKRQWGKFMLNVGVNQTVAVYKGSYGCIQQEGEARDTMISAMREVIELSKHEGVTLTEEDLAYWLNVLAGLSPLGKPSMAQDIEAGRRSEVEMFSGTVIRLCEKHKCPIPPTNTWLYENIKEIETQFV</sequence>
<dbReference type="Proteomes" id="UP000233343">
    <property type="component" value="Unassembled WGS sequence"/>
</dbReference>
<evidence type="ECO:0000313" key="14">
    <source>
        <dbReference type="EMBL" id="PKG26285.1"/>
    </source>
</evidence>
<name>A0A2N0Z9U5_9BACI</name>
<evidence type="ECO:0000259" key="13">
    <source>
        <dbReference type="Pfam" id="PF08546"/>
    </source>
</evidence>
<gene>
    <name evidence="14" type="ORF">CWS20_24950</name>
</gene>
<reference evidence="14 15" key="1">
    <citation type="journal article" date="2010" name="Int. J. Syst. Evol. Microbiol.">
        <title>Bacillus horneckiae sp. nov., isolated from a spacecraft-assembly clean room.</title>
        <authorList>
            <person name="Vaishampayan P."/>
            <person name="Probst A."/>
            <person name="Krishnamurthi S."/>
            <person name="Ghosh S."/>
            <person name="Osman S."/>
            <person name="McDowall A."/>
            <person name="Ruckmani A."/>
            <person name="Mayilraj S."/>
            <person name="Venkateswaran K."/>
        </authorList>
    </citation>
    <scope>NUCLEOTIDE SEQUENCE [LARGE SCALE GENOMIC DNA]</scope>
    <source>
        <strain evidence="15">1PO1SC</strain>
    </source>
</reference>
<comment type="caution">
    <text evidence="14">The sequence shown here is derived from an EMBL/GenBank/DDBJ whole genome shotgun (WGS) entry which is preliminary data.</text>
</comment>
<evidence type="ECO:0000313" key="15">
    <source>
        <dbReference type="Proteomes" id="UP000233343"/>
    </source>
</evidence>
<evidence type="ECO:0000256" key="11">
    <source>
        <dbReference type="RuleBase" id="RU362068"/>
    </source>
</evidence>
<dbReference type="InterPro" id="IPR003710">
    <property type="entry name" value="ApbA"/>
</dbReference>
<dbReference type="Gene3D" id="3.40.50.720">
    <property type="entry name" value="NAD(P)-binding Rossmann-like Domain"/>
    <property type="match status" value="1"/>
</dbReference>
<evidence type="ECO:0000256" key="4">
    <source>
        <dbReference type="ARBA" id="ARBA00013014"/>
    </source>
</evidence>
<dbReference type="InterPro" id="IPR013332">
    <property type="entry name" value="KPR_N"/>
</dbReference>
<evidence type="ECO:0000256" key="3">
    <source>
        <dbReference type="ARBA" id="ARBA00007870"/>
    </source>
</evidence>
<dbReference type="SUPFAM" id="SSF51735">
    <property type="entry name" value="NAD(P)-binding Rossmann-fold domains"/>
    <property type="match status" value="1"/>
</dbReference>
<keyword evidence="7 11" id="KW-0521">NADP</keyword>
<evidence type="ECO:0000259" key="12">
    <source>
        <dbReference type="Pfam" id="PF02558"/>
    </source>
</evidence>
<organism evidence="14 15">
    <name type="scientific">Cytobacillus horneckiae</name>
    <dbReference type="NCBI Taxonomy" id="549687"/>
    <lineage>
        <taxon>Bacteria</taxon>
        <taxon>Bacillati</taxon>
        <taxon>Bacillota</taxon>
        <taxon>Bacilli</taxon>
        <taxon>Bacillales</taxon>
        <taxon>Bacillaceae</taxon>
        <taxon>Cytobacillus</taxon>
    </lineage>
</organism>
<dbReference type="InterPro" id="IPR050838">
    <property type="entry name" value="Ketopantoate_reductase"/>
</dbReference>
<evidence type="ECO:0000256" key="9">
    <source>
        <dbReference type="ARBA" id="ARBA00032024"/>
    </source>
</evidence>
<comment type="function">
    <text evidence="1 11">Catalyzes the NADPH-dependent reduction of ketopantoate into pantoic acid.</text>
</comment>
<evidence type="ECO:0000256" key="6">
    <source>
        <dbReference type="ARBA" id="ARBA00022655"/>
    </source>
</evidence>
<dbReference type="Pfam" id="PF02558">
    <property type="entry name" value="ApbA"/>
    <property type="match status" value="1"/>
</dbReference>
<dbReference type="PANTHER" id="PTHR43765:SF2">
    <property type="entry name" value="2-DEHYDROPANTOATE 2-REDUCTASE"/>
    <property type="match status" value="1"/>
</dbReference>
<keyword evidence="6 11" id="KW-0566">Pantothenate biosynthesis</keyword>
<comment type="pathway">
    <text evidence="2 11">Cofactor biosynthesis; (R)-pantothenate biosynthesis; (R)-pantoate from 3-methyl-2-oxobutanoate: step 2/2.</text>
</comment>